<evidence type="ECO:0000313" key="1">
    <source>
        <dbReference type="EMBL" id="MDQ0208323.1"/>
    </source>
</evidence>
<dbReference type="Pfam" id="PF04134">
    <property type="entry name" value="DCC1-like"/>
    <property type="match status" value="1"/>
</dbReference>
<sequence>MKDQRGIILFDGVCNLCNKGVDFIIKRDQNKYYYFCSIQSEKGQKLMETYAIGDVDSMIVIENDQAYTHSDAVLKIVRKLPLRWRVLLLAYVIPRSWREKLYQLIAKHRYRFFGKASACRLPTAEERAQFL</sequence>
<dbReference type="InterPro" id="IPR007263">
    <property type="entry name" value="DCC1-like"/>
</dbReference>
<gene>
    <name evidence="1" type="ORF">J2S05_003134</name>
</gene>
<accession>A0ABT9YKC6</accession>
<dbReference type="PANTHER" id="PTHR33639:SF2">
    <property type="entry name" value="DUF393 DOMAIN-CONTAINING PROTEIN"/>
    <property type="match status" value="1"/>
</dbReference>
<dbReference type="InterPro" id="IPR052927">
    <property type="entry name" value="DCC_oxidoreductase"/>
</dbReference>
<name>A0ABT9YKC6_9BACI</name>
<protein>
    <submittedName>
        <fullName evidence="1">DCC family thiol-disulfide oxidoreductase YuxK</fullName>
    </submittedName>
</protein>
<dbReference type="Proteomes" id="UP001225034">
    <property type="component" value="Unassembled WGS sequence"/>
</dbReference>
<evidence type="ECO:0000313" key="2">
    <source>
        <dbReference type="Proteomes" id="UP001225034"/>
    </source>
</evidence>
<reference evidence="1 2" key="1">
    <citation type="submission" date="2023-07" db="EMBL/GenBank/DDBJ databases">
        <title>Genomic Encyclopedia of Type Strains, Phase IV (KMG-IV): sequencing the most valuable type-strain genomes for metagenomic binning, comparative biology and taxonomic classification.</title>
        <authorList>
            <person name="Goeker M."/>
        </authorList>
    </citation>
    <scope>NUCLEOTIDE SEQUENCE [LARGE SCALE GENOMIC DNA]</scope>
    <source>
        <strain evidence="1 2">DSM 19154</strain>
    </source>
</reference>
<dbReference type="RefSeq" id="WP_306984307.1">
    <property type="nucleotide sequence ID" value="NZ_JAUSUA010000005.1"/>
</dbReference>
<dbReference type="EMBL" id="JAUSUA010000005">
    <property type="protein sequence ID" value="MDQ0208323.1"/>
    <property type="molecule type" value="Genomic_DNA"/>
</dbReference>
<proteinExistence type="predicted"/>
<comment type="caution">
    <text evidence="1">The sequence shown here is derived from an EMBL/GenBank/DDBJ whole genome shotgun (WGS) entry which is preliminary data.</text>
</comment>
<keyword evidence="2" id="KW-1185">Reference proteome</keyword>
<organism evidence="1 2">
    <name type="scientific">Alkalicoccobacillus murimartini</name>
    <dbReference type="NCBI Taxonomy" id="171685"/>
    <lineage>
        <taxon>Bacteria</taxon>
        <taxon>Bacillati</taxon>
        <taxon>Bacillota</taxon>
        <taxon>Bacilli</taxon>
        <taxon>Bacillales</taxon>
        <taxon>Bacillaceae</taxon>
        <taxon>Alkalicoccobacillus</taxon>
    </lineage>
</organism>
<dbReference type="PANTHER" id="PTHR33639">
    <property type="entry name" value="THIOL-DISULFIDE OXIDOREDUCTASE DCC"/>
    <property type="match status" value="1"/>
</dbReference>